<proteinExistence type="predicted"/>
<dbReference type="GO" id="GO:0042597">
    <property type="term" value="C:periplasmic space"/>
    <property type="evidence" value="ECO:0007669"/>
    <property type="project" value="UniProtKB-ARBA"/>
</dbReference>
<dbReference type="PANTHER" id="PTHR30290">
    <property type="entry name" value="PERIPLASMIC BINDING COMPONENT OF ABC TRANSPORTER"/>
    <property type="match status" value="1"/>
</dbReference>
<dbReference type="InterPro" id="IPR000914">
    <property type="entry name" value="SBP_5_dom"/>
</dbReference>
<sequence>MRLVNRRSMLTGSAAVTIGAILTACTGGANNTGGGAASGGAKDTLTLGMTADIEGWDPNNQPGYQGWPGEAIWGLVCRPNEFGELEPSLAESWEISDDRRSFTAHLRQGTTFSDGATADAEAVRANFEFAATNEATRSLYEGITFDVPDAQTITLTWPEPQPLMNDRVSRVKLTSPDLIDSGNLNDKPVGFGPYLLDEAGTTRGSVYSFTKNEEYWEADAYPYAKLVCKVYASETAALNALKTGQIDGTLVNAQSYDEVTSSGFEVKEMNGQTTRLLLTDHNGEIIPALGDVRVRQAINMVFDKQAMVDNLYAGHGEVSHQIFRPGSTAYLDDLADPYPFDVDKAKSLMVEAGYAEGFELELPTMDGQNHDVLMPYVTQQLAELNITVKQVPLTGANAIGDLLSGTYPVVLWQLGNIGDSVQDIDIVVRDTGYWNLEHQKDEYVDEQWDIICTGTDEEAEAAQKAINQYIIDQAWFAPMVNPTSFYAHTADVVIDNVSDLEGLAPKLRDFQ</sequence>
<dbReference type="Gene3D" id="3.10.105.10">
    <property type="entry name" value="Dipeptide-binding Protein, Domain 3"/>
    <property type="match status" value="1"/>
</dbReference>
<dbReference type="EMBL" id="LK995460">
    <property type="protein sequence ID" value="CED89953.1"/>
    <property type="molecule type" value="Genomic_DNA"/>
</dbReference>
<feature type="chain" id="PRO_5012521404" evidence="1">
    <location>
        <begin position="30"/>
        <end position="511"/>
    </location>
</feature>
<feature type="domain" description="Solute-binding protein family 5" evidence="2">
    <location>
        <begin position="84"/>
        <end position="417"/>
    </location>
</feature>
<name>A0A1L7RLK7_9ACTO</name>
<protein>
    <submittedName>
        <fullName evidence="3">Extracellular solute-binding protein 5</fullName>
    </submittedName>
</protein>
<evidence type="ECO:0000256" key="1">
    <source>
        <dbReference type="SAM" id="SignalP"/>
    </source>
</evidence>
<feature type="signal peptide" evidence="1">
    <location>
        <begin position="1"/>
        <end position="29"/>
    </location>
</feature>
<dbReference type="RefSeq" id="WP_210578162.1">
    <property type="nucleotide sequence ID" value="NZ_LK995460.1"/>
</dbReference>
<evidence type="ECO:0000259" key="2">
    <source>
        <dbReference type="Pfam" id="PF00496"/>
    </source>
</evidence>
<reference evidence="3" key="1">
    <citation type="submission" date="2014-07" db="EMBL/GenBank/DDBJ databases">
        <authorList>
            <person name="Zhang J.E."/>
            <person name="Yang H."/>
            <person name="Guo J."/>
            <person name="Deng Z."/>
            <person name="Luo H."/>
            <person name="Luo M."/>
            <person name="Zhao B."/>
        </authorList>
    </citation>
    <scope>NUCLEOTIDE SEQUENCE</scope>
    <source>
        <strain evidence="3">AM4</strain>
    </source>
</reference>
<evidence type="ECO:0000313" key="3">
    <source>
        <dbReference type="EMBL" id="CED89953.1"/>
    </source>
</evidence>
<dbReference type="GO" id="GO:0043190">
    <property type="term" value="C:ATP-binding cassette (ABC) transporter complex"/>
    <property type="evidence" value="ECO:0007669"/>
    <property type="project" value="InterPro"/>
</dbReference>
<dbReference type="PANTHER" id="PTHR30290:SF81">
    <property type="entry name" value="OLIGOPEPTIDE-BINDING PROTEIN OPPA"/>
    <property type="match status" value="1"/>
</dbReference>
<accession>A0A1L7RLK7</accession>
<keyword evidence="1" id="KW-0732">Signal</keyword>
<dbReference type="PIRSF" id="PIRSF002741">
    <property type="entry name" value="MppA"/>
    <property type="match status" value="1"/>
</dbReference>
<gene>
    <name evidence="3" type="ORF">AAM4_0058</name>
</gene>
<dbReference type="GO" id="GO:0015833">
    <property type="term" value="P:peptide transport"/>
    <property type="evidence" value="ECO:0007669"/>
    <property type="project" value="TreeGrafter"/>
</dbReference>
<dbReference type="SUPFAM" id="SSF53850">
    <property type="entry name" value="Periplasmic binding protein-like II"/>
    <property type="match status" value="1"/>
</dbReference>
<dbReference type="InterPro" id="IPR039424">
    <property type="entry name" value="SBP_5"/>
</dbReference>
<dbReference type="AlphaFoldDB" id="A0A1L7RLK7"/>
<dbReference type="Gene3D" id="3.40.190.10">
    <property type="entry name" value="Periplasmic binding protein-like II"/>
    <property type="match status" value="1"/>
</dbReference>
<dbReference type="InterPro" id="IPR030678">
    <property type="entry name" value="Peptide/Ni-bd"/>
</dbReference>
<dbReference type="Pfam" id="PF00496">
    <property type="entry name" value="SBP_bac_5"/>
    <property type="match status" value="1"/>
</dbReference>
<organism evidence="3">
    <name type="scientific">Actinomyces succiniciruminis</name>
    <dbReference type="NCBI Taxonomy" id="1522002"/>
    <lineage>
        <taxon>Bacteria</taxon>
        <taxon>Bacillati</taxon>
        <taxon>Actinomycetota</taxon>
        <taxon>Actinomycetes</taxon>
        <taxon>Actinomycetales</taxon>
        <taxon>Actinomycetaceae</taxon>
        <taxon>Actinomyces</taxon>
    </lineage>
</organism>
<dbReference type="PROSITE" id="PS51257">
    <property type="entry name" value="PROKAR_LIPOPROTEIN"/>
    <property type="match status" value="1"/>
</dbReference>
<dbReference type="GO" id="GO:1904680">
    <property type="term" value="F:peptide transmembrane transporter activity"/>
    <property type="evidence" value="ECO:0007669"/>
    <property type="project" value="TreeGrafter"/>
</dbReference>